<dbReference type="Gene3D" id="1.10.510.10">
    <property type="entry name" value="Transferase(Phosphotransferase) domain 1"/>
    <property type="match status" value="1"/>
</dbReference>
<keyword evidence="4" id="KW-0677">Repeat</keyword>
<reference evidence="14" key="1">
    <citation type="submission" date="2007-07" db="EMBL/GenBank/DDBJ databases">
        <title>PCAP assembly of the Caenorhabditis remanei genome.</title>
        <authorList>
            <consortium name="The Caenorhabditis remanei Sequencing Consortium"/>
            <person name="Wilson R.K."/>
        </authorList>
    </citation>
    <scope>NUCLEOTIDE SEQUENCE [LARGE SCALE GENOMIC DNA]</scope>
    <source>
        <strain evidence="14">PB4641</strain>
    </source>
</reference>
<dbReference type="Proteomes" id="UP000008281">
    <property type="component" value="Unassembled WGS sequence"/>
</dbReference>
<evidence type="ECO:0000256" key="3">
    <source>
        <dbReference type="ARBA" id="ARBA00022679"/>
    </source>
</evidence>
<evidence type="ECO:0000313" key="15">
    <source>
        <dbReference type="Proteomes" id="UP000008281"/>
    </source>
</evidence>
<dbReference type="GO" id="GO:0005737">
    <property type="term" value="C:cytoplasm"/>
    <property type="evidence" value="ECO:0007669"/>
    <property type="project" value="UniProtKB-ARBA"/>
</dbReference>
<dbReference type="PANTHER" id="PTHR24342">
    <property type="entry name" value="SERINE/THREONINE-PROTEIN KINASE 17"/>
    <property type="match status" value="1"/>
</dbReference>
<dbReference type="InterPro" id="IPR036770">
    <property type="entry name" value="Ankyrin_rpt-contain_sf"/>
</dbReference>
<dbReference type="Gene3D" id="1.10.533.10">
    <property type="entry name" value="Death Domain, Fas"/>
    <property type="match status" value="1"/>
</dbReference>
<feature type="binding site" evidence="9">
    <location>
        <position position="58"/>
    </location>
    <ligand>
        <name>ATP</name>
        <dbReference type="ChEBI" id="CHEBI:30616"/>
    </ligand>
</feature>
<name>E3LME1_CAERE</name>
<keyword evidence="2" id="KW-0723">Serine/threonine-protein kinase</keyword>
<dbReference type="InterPro" id="IPR000719">
    <property type="entry name" value="Prot_kinase_dom"/>
</dbReference>
<evidence type="ECO:0000259" key="13">
    <source>
        <dbReference type="PROSITE" id="PS51424"/>
    </source>
</evidence>
<organism evidence="15">
    <name type="scientific">Caenorhabditis remanei</name>
    <name type="common">Caenorhabditis vulgaris</name>
    <dbReference type="NCBI Taxonomy" id="31234"/>
    <lineage>
        <taxon>Eukaryota</taxon>
        <taxon>Metazoa</taxon>
        <taxon>Ecdysozoa</taxon>
        <taxon>Nematoda</taxon>
        <taxon>Chromadorea</taxon>
        <taxon>Rhabditida</taxon>
        <taxon>Rhabditina</taxon>
        <taxon>Rhabditomorpha</taxon>
        <taxon>Rhabditoidea</taxon>
        <taxon>Rhabditidae</taxon>
        <taxon>Peloderinae</taxon>
        <taxon>Caenorhabditis</taxon>
    </lineage>
</organism>
<sequence length="1622" mass="181237">MSDDVNNSATSSNVHFDDTPFEDVFDIETELGSGQFAVVRRVKDRKTGERYAAKFIKKRRYATSRRGVTRQNIEREVRVLQKIRGHSNVVELHAVYETASDVIIVLELVSGGELFDHVCAKECLDEVEAAAFIKQILLAVRHLHSLHVVHLDIKPENVMLKQRGESHIKIIDFGLSREIEPGATVKDMVGTPEFVAPEVVNYEPLSPATDMWAVGVVTYILLSGGSPFLGDNRDETFSNITRVRYHFSDRYFKNTSKHAKDFISRLFVRDVDQRATVEECLQHPWIRGPEGNAIDIRKASCITISHIQSFKTRQRWKRCVELVMVLLKASKTSRRIGDGRFDPEDLVASCTLICAEEGNLRALHKLSALHKLLPNAVRRSKSNANSSSEPIGTTAMHCAAKYGHAEVFNYLHMKGGNICARDDNWDTPLHVACRFAQHTVAGYVANEKVDVDSTNKKGETALHCAVESADTRVVRLLLSLRPRLDLPNSVSRIKNILSRNCQYFQVGDTVLHLAADSINPRIVPLLVCLSPPLHLRNIVSHSSFFSSSSRSQNPTETALKEFVESNGLPEKDNRFPSDSEEEDDSEEEVKETEKSCTREFKKLSVVQSSSNTQTDPSSFDNDDNYEDDEDDDEYQSDTDNTIVVMPGSVLSSYLSDPLTNPSASYLFESPRPRAADFVYPGQDRYSRLGSVPAYSSTTAFIQLLNDISEQHPDLCECAREETPLHVAAARGHVDCVQSLLDANSPLDAVEQDGKTALIIALENGSVDIASILITNGCDINHADNHGDTALHVAAKHGLLQAVQTLCHCAVHVDAVNANQKTALHLAAHYGHVDIIRILLLARADVTLRGDDGLTAELVAVAAERLEAHSLLKMVKSQETREEYISQLYPLDSSLRRIKLKLLGHSLSGKTRLVQTLHSSRGISSFLESVSRRISDHYSPSNSMKDDGIHSANGSFVNESNNNSSFELSNSISNKYAPPHSQYTRGIDVQTVNINGCGEFSVWEFGGYEPMHTCYDHFVGNSDCIHLILYRADDATEDQYKQILYWMNFLKGRVTPFEPIGHCGFSSRRSKVIIVGTHATSTLFPQKNQDGEYISSDIEAMLNTVRLRFETHFDMDHRLILLDATNPSCIGMKTLKMELAKSRTNILAKLLKPLAILDTVVSHLNLVRKKHGNFPVITWPDFIQLVRNEINPLTGDAHCRQIVQQLQLIGELVYLRNDISDSDYVVLNPEWFGTHILGQLLSAEFLSKASPNGSYHTSSLAKIFPEIPEQSELMAILEVLQLCAPDARTGAHEFPVFIQTEAPASIWRPDPLKEKEEDTVYGGVRILPMRGMERSLHSTFPRIQVALRRSINVYQFQTAKDTQLYQWSECSKLVSQDREAVIRMVGDAVEIRARGSSKTATPMFYFMEDLITLVEQSAVEVGPGISLERHFISPKHLKEHRENPALFPPEAMMEMQQRESLSVKGTQDEEELFTDVVCFGSCDVARHLTLGIDVGVADLQMASRCELACLLDPPHAMGRDWSILAVKLQLTDQVPDVDSTGQSLSRTDQLLNEWAIHHPEQASVGNLCRILVELGRCDARDALYRTVPLYVFAPLEEQFFLETNDSGVVSSCHSSSEHNPINI</sequence>
<dbReference type="GO" id="GO:0005524">
    <property type="term" value="F:ATP binding"/>
    <property type="evidence" value="ECO:0007669"/>
    <property type="project" value="UniProtKB-UniRule"/>
</dbReference>
<dbReference type="GO" id="GO:0035556">
    <property type="term" value="P:intracellular signal transduction"/>
    <property type="evidence" value="ECO:0007669"/>
    <property type="project" value="TreeGrafter"/>
</dbReference>
<dbReference type="CDD" id="cd08782">
    <property type="entry name" value="Death_DAPK1"/>
    <property type="match status" value="1"/>
</dbReference>
<feature type="repeat" description="ANK" evidence="8">
    <location>
        <begin position="818"/>
        <end position="850"/>
    </location>
</feature>
<feature type="compositionally biased region" description="Acidic residues" evidence="10">
    <location>
        <begin position="578"/>
        <end position="590"/>
    </location>
</feature>
<dbReference type="SUPFAM" id="SSF48403">
    <property type="entry name" value="Ankyrin repeat"/>
    <property type="match status" value="2"/>
</dbReference>
<dbReference type="PROSITE" id="PS51424">
    <property type="entry name" value="ROC"/>
    <property type="match status" value="1"/>
</dbReference>
<dbReference type="PANTHER" id="PTHR24342:SF14">
    <property type="entry name" value="DEATH-ASSOCIATED PROTEIN KINASE DAPK-1"/>
    <property type="match status" value="1"/>
</dbReference>
<evidence type="ECO:0000256" key="9">
    <source>
        <dbReference type="PROSITE-ProRule" id="PRU10141"/>
    </source>
</evidence>
<evidence type="ECO:0000259" key="12">
    <source>
        <dbReference type="PROSITE" id="PS50017"/>
    </source>
</evidence>
<evidence type="ECO:0000313" key="14">
    <source>
        <dbReference type="EMBL" id="EFP02932.1"/>
    </source>
</evidence>
<evidence type="ECO:0000256" key="8">
    <source>
        <dbReference type="PROSITE-ProRule" id="PRU00023"/>
    </source>
</evidence>
<accession>E3LME1</accession>
<dbReference type="PRINTS" id="PR01415">
    <property type="entry name" value="ANKYRIN"/>
</dbReference>
<dbReference type="InterPro" id="IPR000488">
    <property type="entry name" value="Death_dom"/>
</dbReference>
<dbReference type="SMART" id="SM00005">
    <property type="entry name" value="DEATH"/>
    <property type="match status" value="1"/>
</dbReference>
<dbReference type="OrthoDB" id="504170at2759"/>
<dbReference type="Pfam" id="PF00069">
    <property type="entry name" value="Pkinase"/>
    <property type="match status" value="1"/>
</dbReference>
<evidence type="ECO:0000256" key="7">
    <source>
        <dbReference type="ARBA" id="ARBA00022840"/>
    </source>
</evidence>
<feature type="repeat" description="ANK" evidence="8">
    <location>
        <begin position="457"/>
        <end position="489"/>
    </location>
</feature>
<feature type="repeat" description="ANK" evidence="8">
    <location>
        <begin position="785"/>
        <end position="817"/>
    </location>
</feature>
<evidence type="ECO:0000256" key="4">
    <source>
        <dbReference type="ARBA" id="ARBA00022737"/>
    </source>
</evidence>
<evidence type="ECO:0000256" key="5">
    <source>
        <dbReference type="ARBA" id="ARBA00022741"/>
    </source>
</evidence>
<dbReference type="GO" id="GO:0005634">
    <property type="term" value="C:nucleus"/>
    <property type="evidence" value="ECO:0007669"/>
    <property type="project" value="TreeGrafter"/>
</dbReference>
<dbReference type="STRING" id="31234.E3LME1"/>
<dbReference type="GO" id="GO:0045087">
    <property type="term" value="P:innate immune response"/>
    <property type="evidence" value="ECO:0007669"/>
    <property type="project" value="UniProtKB-ARBA"/>
</dbReference>
<dbReference type="InterPro" id="IPR011029">
    <property type="entry name" value="DEATH-like_dom_sf"/>
</dbReference>
<feature type="domain" description="Death" evidence="12">
    <location>
        <begin position="1516"/>
        <end position="1586"/>
    </location>
</feature>
<evidence type="ECO:0000256" key="6">
    <source>
        <dbReference type="ARBA" id="ARBA00022777"/>
    </source>
</evidence>
<keyword evidence="8" id="KW-0040">ANK repeat</keyword>
<dbReference type="Gene3D" id="3.40.50.300">
    <property type="entry name" value="P-loop containing nucleotide triphosphate hydrolases"/>
    <property type="match status" value="1"/>
</dbReference>
<dbReference type="PROSITE" id="PS50011">
    <property type="entry name" value="PROTEIN_KINASE_DOM"/>
    <property type="match status" value="1"/>
</dbReference>
<dbReference type="Gene3D" id="3.30.200.20">
    <property type="entry name" value="Phosphorylase Kinase, domain 1"/>
    <property type="match status" value="1"/>
</dbReference>
<dbReference type="InterPro" id="IPR011009">
    <property type="entry name" value="Kinase-like_dom_sf"/>
</dbReference>
<feature type="repeat" description="ANK" evidence="8">
    <location>
        <begin position="719"/>
        <end position="751"/>
    </location>
</feature>
<feature type="region of interest" description="Disordered" evidence="10">
    <location>
        <begin position="562"/>
        <end position="637"/>
    </location>
</feature>
<dbReference type="SUPFAM" id="SSF56112">
    <property type="entry name" value="Protein kinase-like (PK-like)"/>
    <property type="match status" value="1"/>
</dbReference>
<dbReference type="OMA" id="ARGHYEC"/>
<feature type="compositionally biased region" description="Basic and acidic residues" evidence="10">
    <location>
        <begin position="591"/>
        <end position="602"/>
    </location>
</feature>
<dbReference type="PROSITE" id="PS50017">
    <property type="entry name" value="DEATH_DOMAIN"/>
    <property type="match status" value="1"/>
</dbReference>
<dbReference type="SUPFAM" id="SSF52540">
    <property type="entry name" value="P-loop containing nucleoside triphosphate hydrolases"/>
    <property type="match status" value="1"/>
</dbReference>
<dbReference type="Gene3D" id="1.25.40.20">
    <property type="entry name" value="Ankyrin repeat-containing domain"/>
    <property type="match status" value="3"/>
</dbReference>
<dbReference type="FunFam" id="3.30.200.20:FF:000866">
    <property type="entry name" value="Death-associated protein kinase dapk-1"/>
    <property type="match status" value="1"/>
</dbReference>
<dbReference type="InterPro" id="IPR017441">
    <property type="entry name" value="Protein_kinase_ATP_BS"/>
</dbReference>
<feature type="domain" description="Roc" evidence="13">
    <location>
        <begin position="890"/>
        <end position="1145"/>
    </location>
</feature>
<keyword evidence="7 9" id="KW-0067">ATP-binding</keyword>
<gene>
    <name evidence="14" type="primary">Cre-dapk-1</name>
    <name evidence="14" type="ORF">CRE_28116</name>
</gene>
<dbReference type="PROSITE" id="PS00107">
    <property type="entry name" value="PROTEIN_KINASE_ATP"/>
    <property type="match status" value="1"/>
</dbReference>
<dbReference type="HOGENOM" id="CLU_002849_0_1_1"/>
<dbReference type="GO" id="GO:0043065">
    <property type="term" value="P:positive regulation of apoptotic process"/>
    <property type="evidence" value="ECO:0007669"/>
    <property type="project" value="TreeGrafter"/>
</dbReference>
<evidence type="ECO:0000256" key="2">
    <source>
        <dbReference type="ARBA" id="ARBA00022527"/>
    </source>
</evidence>
<dbReference type="GO" id="GO:0004674">
    <property type="term" value="F:protein serine/threonine kinase activity"/>
    <property type="evidence" value="ECO:0007669"/>
    <property type="project" value="UniProtKB-KW"/>
</dbReference>
<keyword evidence="5 9" id="KW-0547">Nucleotide-binding</keyword>
<dbReference type="PROSITE" id="PS50088">
    <property type="entry name" value="ANK_REPEAT"/>
    <property type="match status" value="6"/>
</dbReference>
<feature type="domain" description="Protein kinase" evidence="11">
    <location>
        <begin position="25"/>
        <end position="286"/>
    </location>
</feature>
<dbReference type="SMART" id="SM00220">
    <property type="entry name" value="S_TKc"/>
    <property type="match status" value="1"/>
</dbReference>
<dbReference type="Pfam" id="PF00531">
    <property type="entry name" value="Death"/>
    <property type="match status" value="1"/>
</dbReference>
<evidence type="ECO:0000256" key="10">
    <source>
        <dbReference type="SAM" id="MobiDB-lite"/>
    </source>
</evidence>
<evidence type="ECO:0000259" key="11">
    <source>
        <dbReference type="PROSITE" id="PS50011"/>
    </source>
</evidence>
<dbReference type="InterPro" id="IPR027417">
    <property type="entry name" value="P-loop_NTPase"/>
</dbReference>
<dbReference type="PROSITE" id="PS50297">
    <property type="entry name" value="ANK_REP_REGION"/>
    <property type="match status" value="6"/>
</dbReference>
<dbReference type="GO" id="GO:0005525">
    <property type="term" value="F:GTP binding"/>
    <property type="evidence" value="ECO:0007669"/>
    <property type="project" value="UniProtKB-KW"/>
</dbReference>
<feature type="repeat" description="ANK" evidence="8">
    <location>
        <begin position="391"/>
        <end position="423"/>
    </location>
</feature>
<dbReference type="SUPFAM" id="SSF47986">
    <property type="entry name" value="DEATH domain"/>
    <property type="match status" value="1"/>
</dbReference>
<feature type="compositionally biased region" description="Acidic residues" evidence="10">
    <location>
        <begin position="620"/>
        <end position="636"/>
    </location>
</feature>
<dbReference type="InterPro" id="IPR020859">
    <property type="entry name" value="ROC"/>
</dbReference>
<dbReference type="EMBL" id="DS268411">
    <property type="protein sequence ID" value="EFP02932.1"/>
    <property type="molecule type" value="Genomic_DNA"/>
</dbReference>
<dbReference type="InterPro" id="IPR008271">
    <property type="entry name" value="Ser/Thr_kinase_AS"/>
</dbReference>
<dbReference type="PROSITE" id="PS00108">
    <property type="entry name" value="PROTEIN_KINASE_ST"/>
    <property type="match status" value="1"/>
</dbReference>
<dbReference type="SMART" id="SM00248">
    <property type="entry name" value="ANK"/>
    <property type="match status" value="9"/>
</dbReference>
<dbReference type="FunFam" id="1.10.510.10:FF:000218">
    <property type="entry name" value="Death-associated protein kinase 1"/>
    <property type="match status" value="1"/>
</dbReference>
<dbReference type="eggNOG" id="KOG0032">
    <property type="taxonomic scope" value="Eukaryota"/>
</dbReference>
<dbReference type="Pfam" id="PF12796">
    <property type="entry name" value="Ank_2"/>
    <property type="match status" value="2"/>
</dbReference>
<feature type="compositionally biased region" description="Polar residues" evidence="10">
    <location>
        <begin position="605"/>
        <end position="619"/>
    </location>
</feature>
<dbReference type="FunCoup" id="E3LME1">
    <property type="interactions" value="759"/>
</dbReference>
<keyword evidence="15" id="KW-1185">Reference proteome</keyword>
<feature type="repeat" description="ANK" evidence="8">
    <location>
        <begin position="752"/>
        <end position="784"/>
    </location>
</feature>
<proteinExistence type="predicted"/>
<keyword evidence="3" id="KW-0808">Transferase</keyword>
<feature type="compositionally biased region" description="Basic and acidic residues" evidence="10">
    <location>
        <begin position="562"/>
        <end position="577"/>
    </location>
</feature>
<dbReference type="InParanoid" id="E3LME1"/>
<keyword evidence="6" id="KW-0418">Kinase</keyword>
<dbReference type="Pfam" id="PF00023">
    <property type="entry name" value="Ank"/>
    <property type="match status" value="3"/>
</dbReference>
<comment type="cofactor">
    <cofactor evidence="1">
        <name>Mg(2+)</name>
        <dbReference type="ChEBI" id="CHEBI:18420"/>
    </cofactor>
</comment>
<evidence type="ECO:0000256" key="1">
    <source>
        <dbReference type="ARBA" id="ARBA00001946"/>
    </source>
</evidence>
<protein>
    <submittedName>
        <fullName evidence="14">CRE-DAPK-1 protein</fullName>
    </submittedName>
</protein>
<dbReference type="InterPro" id="IPR002110">
    <property type="entry name" value="Ankyrin_rpt"/>
</dbReference>